<evidence type="ECO:0000256" key="2">
    <source>
        <dbReference type="ARBA" id="ARBA00022618"/>
    </source>
</evidence>
<name>A0A061S9R1_9CHLO</name>
<evidence type="ECO:0000313" key="8">
    <source>
        <dbReference type="EMBL" id="JAC81917.1"/>
    </source>
</evidence>
<dbReference type="AlphaFoldDB" id="A0A061S9R1"/>
<dbReference type="GO" id="GO:0016538">
    <property type="term" value="F:cyclin-dependent protein serine/threonine kinase regulator activity"/>
    <property type="evidence" value="ECO:0007669"/>
    <property type="project" value="InterPro"/>
</dbReference>
<dbReference type="InterPro" id="IPR046965">
    <property type="entry name" value="Cyclin_A/B-like"/>
</dbReference>
<dbReference type="InterPro" id="IPR039361">
    <property type="entry name" value="Cyclin"/>
</dbReference>
<organism evidence="8">
    <name type="scientific">Tetraselmis sp. GSL018</name>
    <dbReference type="NCBI Taxonomy" id="582737"/>
    <lineage>
        <taxon>Eukaryota</taxon>
        <taxon>Viridiplantae</taxon>
        <taxon>Chlorophyta</taxon>
        <taxon>core chlorophytes</taxon>
        <taxon>Chlorodendrophyceae</taxon>
        <taxon>Chlorodendrales</taxon>
        <taxon>Chlorodendraceae</taxon>
        <taxon>Tetraselmis</taxon>
    </lineage>
</organism>
<dbReference type="InterPro" id="IPR006671">
    <property type="entry name" value="Cyclin_N"/>
</dbReference>
<evidence type="ECO:0000259" key="7">
    <source>
        <dbReference type="SMART" id="SM01332"/>
    </source>
</evidence>
<dbReference type="FunFam" id="1.10.472.10:FF:000167">
    <property type="entry name" value="Mitotic cyclin 6"/>
    <property type="match status" value="1"/>
</dbReference>
<evidence type="ECO:0000256" key="5">
    <source>
        <dbReference type="RuleBase" id="RU000383"/>
    </source>
</evidence>
<sequence>MAAVQVPQNTIVNSHMGNSVGNAEFTAEDLQRVAAVFTGKRAIPASADKVDLVGKKTRSALHDITNRDDDEQSDQAECIYLSCLQSPAPVDIDVKNTNDPLACTPYVSDIYQNLRKAEWKRRPVSFYMEQVQTEVSPWMRGVLIDWLVEVCDEYKLVPETLYLAVSYIDRYLSVVPVKSTKLQLVGVACLLVAAKYEEIYPPQVDEFCYITDHTYSRTELIRAERHILQTLGFELTVPTTRVFLRRYAKAAQFDKKTDFLAQYIAELSLLDYGMVSFLPSQVAAAAVMVSRLTLGMPIWDVTLQYYTGYSPRELQTCVQALHKCFTNSRKAKLPAVPNKYALHNFKCVSTISPSYQQQLPDDLFLR</sequence>
<dbReference type="FunFam" id="1.10.472.10:FF:000013">
    <property type="entry name" value="Cyclin A1"/>
    <property type="match status" value="1"/>
</dbReference>
<keyword evidence="4" id="KW-0131">Cell cycle</keyword>
<feature type="domain" description="Cyclin C-terminal" evidence="7">
    <location>
        <begin position="238"/>
        <end position="354"/>
    </location>
</feature>
<dbReference type="SMART" id="SM00385">
    <property type="entry name" value="CYCLIN"/>
    <property type="match status" value="2"/>
</dbReference>
<keyword evidence="3 5" id="KW-0195">Cyclin</keyword>
<dbReference type="SMART" id="SM01332">
    <property type="entry name" value="Cyclin_C"/>
    <property type="match status" value="1"/>
</dbReference>
<feature type="domain" description="Cyclin-like" evidence="6">
    <location>
        <begin position="145"/>
        <end position="229"/>
    </location>
</feature>
<evidence type="ECO:0000256" key="1">
    <source>
        <dbReference type="ARBA" id="ARBA00006955"/>
    </source>
</evidence>
<dbReference type="Pfam" id="PF00134">
    <property type="entry name" value="Cyclin_N"/>
    <property type="match status" value="1"/>
</dbReference>
<keyword evidence="2" id="KW-0132">Cell division</keyword>
<feature type="domain" description="Cyclin-like" evidence="6">
    <location>
        <begin position="242"/>
        <end position="323"/>
    </location>
</feature>
<proteinExistence type="inferred from homology"/>
<protein>
    <submittedName>
        <fullName evidence="8">Cyclin A</fullName>
    </submittedName>
</protein>
<dbReference type="InterPro" id="IPR013763">
    <property type="entry name" value="Cyclin-like_dom"/>
</dbReference>
<dbReference type="InterPro" id="IPR004367">
    <property type="entry name" value="Cyclin_C-dom"/>
</dbReference>
<dbReference type="PROSITE" id="PS00292">
    <property type="entry name" value="CYCLINS"/>
    <property type="match status" value="1"/>
</dbReference>
<dbReference type="PIRSF" id="PIRSF001771">
    <property type="entry name" value="Cyclin_A_B_D_E"/>
    <property type="match status" value="1"/>
</dbReference>
<gene>
    <name evidence="8" type="primary">CCNA</name>
    <name evidence="8" type="ORF">TSPGSL018_6856</name>
</gene>
<dbReference type="GO" id="GO:0051301">
    <property type="term" value="P:cell division"/>
    <property type="evidence" value="ECO:0007669"/>
    <property type="project" value="UniProtKB-KW"/>
</dbReference>
<comment type="similarity">
    <text evidence="1">Belongs to the cyclin family. Cyclin AB subfamily.</text>
</comment>
<accession>A0A061S9R1</accession>
<evidence type="ECO:0000256" key="3">
    <source>
        <dbReference type="ARBA" id="ARBA00023127"/>
    </source>
</evidence>
<dbReference type="SUPFAM" id="SSF47954">
    <property type="entry name" value="Cyclin-like"/>
    <property type="match status" value="2"/>
</dbReference>
<dbReference type="EMBL" id="GBEZ01003203">
    <property type="protein sequence ID" value="JAC81917.1"/>
    <property type="molecule type" value="Transcribed_RNA"/>
</dbReference>
<reference evidence="8" key="1">
    <citation type="submission" date="2014-05" db="EMBL/GenBank/DDBJ databases">
        <title>The transcriptome of the halophilic microalga Tetraselmis sp. GSL018 isolated from the Great Salt Lake, Utah.</title>
        <authorList>
            <person name="Jinkerson R.E."/>
            <person name="D'Adamo S."/>
            <person name="Posewitz M.C."/>
        </authorList>
    </citation>
    <scope>NUCLEOTIDE SEQUENCE</scope>
    <source>
        <strain evidence="8">GSL018</strain>
    </source>
</reference>
<dbReference type="PANTHER" id="PTHR10177">
    <property type="entry name" value="CYCLINS"/>
    <property type="match status" value="1"/>
</dbReference>
<evidence type="ECO:0000259" key="6">
    <source>
        <dbReference type="SMART" id="SM00385"/>
    </source>
</evidence>
<dbReference type="InterPro" id="IPR036915">
    <property type="entry name" value="Cyclin-like_sf"/>
</dbReference>
<dbReference type="Pfam" id="PF02984">
    <property type="entry name" value="Cyclin_C"/>
    <property type="match status" value="1"/>
</dbReference>
<dbReference type="InterPro" id="IPR048258">
    <property type="entry name" value="Cyclins_cyclin-box"/>
</dbReference>
<dbReference type="Gene3D" id="1.10.472.10">
    <property type="entry name" value="Cyclin-like"/>
    <property type="match status" value="2"/>
</dbReference>
<evidence type="ECO:0000256" key="4">
    <source>
        <dbReference type="ARBA" id="ARBA00023306"/>
    </source>
</evidence>
<dbReference type="GO" id="GO:0044772">
    <property type="term" value="P:mitotic cell cycle phase transition"/>
    <property type="evidence" value="ECO:0007669"/>
    <property type="project" value="InterPro"/>
</dbReference>